<feature type="compositionally biased region" description="Pro residues" evidence="2">
    <location>
        <begin position="499"/>
        <end position="508"/>
    </location>
</feature>
<proteinExistence type="predicted"/>
<sequence>MCPSLFVVQKQIGCFGDHLERALDGYYFGYQTDMTVEVCASKARSQGFPYFGVQAGGHCLAGNNLTRALTLYGPASACTSKCTGNNNQYCGGSFQQNVYFTYPEDVCRGNPCDDGGLQGSTCTAVPGGSGLNAYSCSCPANSARNSSQASCTCNSGYSLSGGACGLVQKQIGCFGDHLERALDGYYFGYQTDMTVEVCASKARSQGFPYFGVQAGGHCLAGNNLTRALTLYGPASACTSKCTGNNNQYCGGSFQQNVYFTYPEDVCRGNPCDDGGLQGSTCTAVPGGSGLNAYNCSCPANSARNSSQASCTCNSGYSLSGGACGPACPWPGDPSLGGSYAFSCSSCTVSSSTATAPCTLSCNCRDVSGYTHYSSLPLAACASKLVDNNNGQLTCRAEPQPSLSPPPTPLLAPRPLPSPPPPPSSMRRCDKPSWWCGDTNQVAKQVFCDDDGTLDWICVEPSTGKRGAITSKLSCASDDSRTGWPNAPSSLCPSEFGTASPPPLPPPVSSPSSLTRSPPQSTSSCPWAGDPSSVGGSYAFSCSSCTVSSSTATAPCTLACYCRDGSGYTRSSSLPLAGCASKLVDNNNGQLTCRV</sequence>
<dbReference type="PANTHER" id="PTHR45964:SF5">
    <property type="entry name" value="WSCD FAMILY MEMBER CG9164"/>
    <property type="match status" value="1"/>
</dbReference>
<reference evidence="4" key="1">
    <citation type="journal article" date="2020" name="bioRxiv">
        <title>Comparative genomics of Chlamydomonas.</title>
        <authorList>
            <person name="Craig R.J."/>
            <person name="Hasan A.R."/>
            <person name="Ness R.W."/>
            <person name="Keightley P.D."/>
        </authorList>
    </citation>
    <scope>NUCLEOTIDE SEQUENCE</scope>
    <source>
        <strain evidence="4">CCAP 11/173</strain>
    </source>
</reference>
<dbReference type="Gene3D" id="2.30.60.10">
    <property type="entry name" value="Cyanovirin-N"/>
    <property type="match status" value="2"/>
</dbReference>
<evidence type="ECO:0000313" key="4">
    <source>
        <dbReference type="EMBL" id="KAG2434020.1"/>
    </source>
</evidence>
<dbReference type="InterPro" id="IPR002889">
    <property type="entry name" value="WSC_carb-bd"/>
</dbReference>
<evidence type="ECO:0000259" key="3">
    <source>
        <dbReference type="PROSITE" id="PS51212"/>
    </source>
</evidence>
<feature type="region of interest" description="Disordered" evidence="2">
    <location>
        <begin position="394"/>
        <end position="425"/>
    </location>
</feature>
<dbReference type="SMART" id="SM00321">
    <property type="entry name" value="WSC"/>
    <property type="match status" value="2"/>
</dbReference>
<feature type="domain" description="WSC" evidence="3">
    <location>
        <begin position="167"/>
        <end position="261"/>
    </location>
</feature>
<organism evidence="4 5">
    <name type="scientific">Chlamydomonas schloesseri</name>
    <dbReference type="NCBI Taxonomy" id="2026947"/>
    <lineage>
        <taxon>Eukaryota</taxon>
        <taxon>Viridiplantae</taxon>
        <taxon>Chlorophyta</taxon>
        <taxon>core chlorophytes</taxon>
        <taxon>Chlorophyceae</taxon>
        <taxon>CS clade</taxon>
        <taxon>Chlamydomonadales</taxon>
        <taxon>Chlamydomonadaceae</taxon>
        <taxon>Chlamydomonas</taxon>
    </lineage>
</organism>
<dbReference type="InterPro" id="IPR036673">
    <property type="entry name" value="Cyanovirin-N_sf"/>
</dbReference>
<dbReference type="EMBL" id="JAEHOD010000059">
    <property type="protein sequence ID" value="KAG2434020.1"/>
    <property type="molecule type" value="Genomic_DNA"/>
</dbReference>
<keyword evidence="1" id="KW-0677">Repeat</keyword>
<evidence type="ECO:0000256" key="1">
    <source>
        <dbReference type="ARBA" id="ARBA00022737"/>
    </source>
</evidence>
<dbReference type="OrthoDB" id="537063at2759"/>
<feature type="region of interest" description="Disordered" evidence="2">
    <location>
        <begin position="476"/>
        <end position="528"/>
    </location>
</feature>
<protein>
    <recommendedName>
        <fullName evidence="3">WSC domain-containing protein</fullName>
    </recommendedName>
</protein>
<feature type="compositionally biased region" description="Low complexity" evidence="2">
    <location>
        <begin position="509"/>
        <end position="523"/>
    </location>
</feature>
<dbReference type="Proteomes" id="UP000613740">
    <property type="component" value="Unassembled WGS sequence"/>
</dbReference>
<dbReference type="InterPro" id="IPR051589">
    <property type="entry name" value="Sialate-O-sulfotransferase"/>
</dbReference>
<keyword evidence="5" id="KW-1185">Reference proteome</keyword>
<dbReference type="PROSITE" id="PS51212">
    <property type="entry name" value="WSC"/>
    <property type="match status" value="2"/>
</dbReference>
<dbReference type="Pfam" id="PF01822">
    <property type="entry name" value="WSC"/>
    <property type="match status" value="2"/>
</dbReference>
<feature type="compositionally biased region" description="Pro residues" evidence="2">
    <location>
        <begin position="401"/>
        <end position="423"/>
    </location>
</feature>
<accession>A0A835VZU5</accession>
<name>A0A835VZU5_9CHLO</name>
<evidence type="ECO:0000313" key="5">
    <source>
        <dbReference type="Proteomes" id="UP000613740"/>
    </source>
</evidence>
<feature type="domain" description="WSC" evidence="3">
    <location>
        <begin position="8"/>
        <end position="102"/>
    </location>
</feature>
<comment type="caution">
    <text evidence="4">The sequence shown here is derived from an EMBL/GenBank/DDBJ whole genome shotgun (WGS) entry which is preliminary data.</text>
</comment>
<evidence type="ECO:0000256" key="2">
    <source>
        <dbReference type="SAM" id="MobiDB-lite"/>
    </source>
</evidence>
<dbReference type="AlphaFoldDB" id="A0A835VZU5"/>
<dbReference type="PANTHER" id="PTHR45964">
    <property type="entry name" value="WSCD FAMILY MEMBER CG9164"/>
    <property type="match status" value="1"/>
</dbReference>
<gene>
    <name evidence="4" type="ORF">HYH02_012479</name>
</gene>